<proteinExistence type="predicted"/>
<comment type="caution">
    <text evidence="2">The sequence shown here is derived from an EMBL/GenBank/DDBJ whole genome shotgun (WGS) entry which is preliminary data.</text>
</comment>
<gene>
    <name evidence="2" type="ORF">Pfra01_000071100</name>
</gene>
<reference evidence="2" key="1">
    <citation type="submission" date="2023-04" db="EMBL/GenBank/DDBJ databases">
        <title>Phytophthora fragariaefolia NBRC 109709.</title>
        <authorList>
            <person name="Ichikawa N."/>
            <person name="Sato H."/>
            <person name="Tonouchi N."/>
        </authorList>
    </citation>
    <scope>NUCLEOTIDE SEQUENCE</scope>
    <source>
        <strain evidence="2">NBRC 109709</strain>
    </source>
</reference>
<keyword evidence="3" id="KW-1185">Reference proteome</keyword>
<organism evidence="2 3">
    <name type="scientific">Phytophthora fragariaefolia</name>
    <dbReference type="NCBI Taxonomy" id="1490495"/>
    <lineage>
        <taxon>Eukaryota</taxon>
        <taxon>Sar</taxon>
        <taxon>Stramenopiles</taxon>
        <taxon>Oomycota</taxon>
        <taxon>Peronosporomycetes</taxon>
        <taxon>Peronosporales</taxon>
        <taxon>Peronosporaceae</taxon>
        <taxon>Phytophthora</taxon>
    </lineage>
</organism>
<dbReference type="Proteomes" id="UP001165121">
    <property type="component" value="Unassembled WGS sequence"/>
</dbReference>
<sequence length="265" mass="29217">MTNVGDINAASGSRATDPVNPATTPLEASDVLLLVQPIIKSTLNQRDSSGNSLDVFATSGSTFQEIIHKLWEHCGDHVKGRAENEDGVWSMEPATPIKLLIYEYGLRVVKAQDLEDFFNPCIRPVETDRAGAAAESCVHDVVDELQEHWSYSPLQLRANSTMRNLDRSTWGEAMATPPQEHLRPVFGATPSEGEDGLANPTRSAEVALECVNGSLADYEDLHKEYEIFGNHLCGHQRNLNSRIRIIVGLLRDLAPPTTNEVNFLE</sequence>
<dbReference type="AlphaFoldDB" id="A0A9W6WSV3"/>
<feature type="region of interest" description="Disordered" evidence="1">
    <location>
        <begin position="1"/>
        <end position="23"/>
    </location>
</feature>
<protein>
    <submittedName>
        <fullName evidence="2">Unnamed protein product</fullName>
    </submittedName>
</protein>
<name>A0A9W6WSV3_9STRA</name>
<dbReference type="OrthoDB" id="126603at2759"/>
<evidence type="ECO:0000256" key="1">
    <source>
        <dbReference type="SAM" id="MobiDB-lite"/>
    </source>
</evidence>
<accession>A0A9W6WSV3</accession>
<evidence type="ECO:0000313" key="2">
    <source>
        <dbReference type="EMBL" id="GMF16183.1"/>
    </source>
</evidence>
<evidence type="ECO:0000313" key="3">
    <source>
        <dbReference type="Proteomes" id="UP001165121"/>
    </source>
</evidence>
<dbReference type="EMBL" id="BSXT01000056">
    <property type="protein sequence ID" value="GMF16183.1"/>
    <property type="molecule type" value="Genomic_DNA"/>
</dbReference>
<feature type="compositionally biased region" description="Polar residues" evidence="1">
    <location>
        <begin position="1"/>
        <end position="14"/>
    </location>
</feature>